<gene>
    <name evidence="1" type="ORF">AAEO60_03005</name>
</gene>
<dbReference type="RefSeq" id="WP_341672167.1">
    <property type="nucleotide sequence ID" value="NZ_JBBYHV010000001.1"/>
</dbReference>
<dbReference type="Proteomes" id="UP001497045">
    <property type="component" value="Unassembled WGS sequence"/>
</dbReference>
<keyword evidence="2" id="KW-1185">Reference proteome</keyword>
<name>A0ABU9IB43_9SPHN</name>
<sequence>MSGPAPLVFFDIAASEGEQQRAFYAGMFDWQIGDDMRFSIDAQAPMQALLRVEAEHDVPIRECVLYFGVEDVGAALDKAKDLGGGVDFGPMSIPGMITLGLAIDPAGNRVGLVHWKDGAMVIPPAGEA</sequence>
<comment type="caution">
    <text evidence="1">The sequence shown here is derived from an EMBL/GenBank/DDBJ whole genome shotgun (WGS) entry which is preliminary data.</text>
</comment>
<dbReference type="EMBL" id="JBBYHV010000001">
    <property type="protein sequence ID" value="MEL1249634.1"/>
    <property type="molecule type" value="Genomic_DNA"/>
</dbReference>
<accession>A0ABU9IB43</accession>
<dbReference type="InterPro" id="IPR029068">
    <property type="entry name" value="Glyas_Bleomycin-R_OHBP_Dase"/>
</dbReference>
<organism evidence="1 2">
    <name type="scientific">Aurantiacibacter gilvus</name>
    <dbReference type="NCBI Taxonomy" id="3139141"/>
    <lineage>
        <taxon>Bacteria</taxon>
        <taxon>Pseudomonadati</taxon>
        <taxon>Pseudomonadota</taxon>
        <taxon>Alphaproteobacteria</taxon>
        <taxon>Sphingomonadales</taxon>
        <taxon>Erythrobacteraceae</taxon>
        <taxon>Aurantiacibacter</taxon>
    </lineage>
</organism>
<dbReference type="SUPFAM" id="SSF54593">
    <property type="entry name" value="Glyoxalase/Bleomycin resistance protein/Dihydroxybiphenyl dioxygenase"/>
    <property type="match status" value="1"/>
</dbReference>
<evidence type="ECO:0000313" key="2">
    <source>
        <dbReference type="Proteomes" id="UP001497045"/>
    </source>
</evidence>
<proteinExistence type="predicted"/>
<dbReference type="Gene3D" id="3.10.180.10">
    <property type="entry name" value="2,3-Dihydroxybiphenyl 1,2-Dioxygenase, domain 1"/>
    <property type="match status" value="1"/>
</dbReference>
<evidence type="ECO:0008006" key="3">
    <source>
        <dbReference type="Google" id="ProtNLM"/>
    </source>
</evidence>
<reference evidence="1 2" key="1">
    <citation type="submission" date="2024-04" db="EMBL/GenBank/DDBJ databases">
        <title>Aurantiacibacter sp. DGU6 16S ribosomal RNA gene Genome sequencing and assembly.</title>
        <authorList>
            <person name="Park S."/>
        </authorList>
    </citation>
    <scope>NUCLEOTIDE SEQUENCE [LARGE SCALE GENOMIC DNA]</scope>
    <source>
        <strain evidence="1 2">DGU6</strain>
    </source>
</reference>
<protein>
    <recommendedName>
        <fullName evidence="3">VOC domain-containing protein</fullName>
    </recommendedName>
</protein>
<evidence type="ECO:0000313" key="1">
    <source>
        <dbReference type="EMBL" id="MEL1249634.1"/>
    </source>
</evidence>